<evidence type="ECO:0000256" key="9">
    <source>
        <dbReference type="ARBA" id="ARBA00022723"/>
    </source>
</evidence>
<evidence type="ECO:0000256" key="8">
    <source>
        <dbReference type="ARBA" id="ARBA00022692"/>
    </source>
</evidence>
<evidence type="ECO:0000256" key="16">
    <source>
        <dbReference type="ARBA" id="ARBA00023136"/>
    </source>
</evidence>
<keyword evidence="17 21" id="KW-0675">Receptor</keyword>
<dbReference type="GO" id="GO:0005024">
    <property type="term" value="F:transforming growth factor beta receptor activity"/>
    <property type="evidence" value="ECO:0007669"/>
    <property type="project" value="TreeGrafter"/>
</dbReference>
<evidence type="ECO:0000256" key="13">
    <source>
        <dbReference type="ARBA" id="ARBA00022840"/>
    </source>
</evidence>
<dbReference type="GO" id="GO:0005524">
    <property type="term" value="F:ATP binding"/>
    <property type="evidence" value="ECO:0007669"/>
    <property type="project" value="UniProtKB-KW"/>
</dbReference>
<dbReference type="PANTHER" id="PTHR23255">
    <property type="entry name" value="TRANSFORMING GROWTH FACTOR-BETA RECEPTOR TYPE I AND II"/>
    <property type="match status" value="1"/>
</dbReference>
<dbReference type="SUPFAM" id="SSF57302">
    <property type="entry name" value="Snake toxin-like"/>
    <property type="match status" value="1"/>
</dbReference>
<gene>
    <name evidence="21" type="primary">LOC108269781</name>
</gene>
<keyword evidence="13" id="KW-0067">ATP-binding</keyword>
<evidence type="ECO:0000256" key="14">
    <source>
        <dbReference type="ARBA" id="ARBA00022842"/>
    </source>
</evidence>
<protein>
    <recommendedName>
        <fullName evidence="5">receptor protein serine/threonine kinase</fullName>
        <ecNumber evidence="5">2.7.11.30</ecNumber>
    </recommendedName>
</protein>
<keyword evidence="12" id="KW-0418">Kinase</keyword>
<evidence type="ECO:0000256" key="1">
    <source>
        <dbReference type="ARBA" id="ARBA00001936"/>
    </source>
</evidence>
<keyword evidence="10" id="KW-0732">Signal</keyword>
<dbReference type="Gene3D" id="3.30.200.20">
    <property type="entry name" value="Phosphorylase Kinase, domain 1"/>
    <property type="match status" value="1"/>
</dbReference>
<accession>A0A2D0RMV7</accession>
<keyword evidence="9" id="KW-0479">Metal-binding</keyword>
<sequence length="506" mass="56258">MAATLIILKRMNRIQANRRVITFFFFLASTAWLSTCIPPPAVTTERRCVFLASPENTEWTQREGNISGLSQHCARTNCCMGYFRLESGEPTPVLLGCSIIRTDCPNLSCRASIHYPNTIGCVCGSDFCNANITWNQQAKQTEYKHPQYTSSTTDLLSANVVIIPFAGALILLFSLIMALKWKNLHQHCRSATPPNTHDISEVANTDLGKHLEMQKVVACGHFASVWRGTFRGSLVALKVFPTALQKEFTKERDVHKLPLMMHSGIVRFLGDGKMGKEFVLVLELATHGSLNAFLRRTVCDWACTLKLAQTLSQGLAYLHTDLKMNGVYKPAVAHCDLSSSNVLVRADGSCALCDFGCSTVLHRQALQGYSGIVEGRIQMGTLQYMSPEILEGYVNLSSGRCLLQGDVYSFGLLLWELLMRCSDLCKGSPVPEHMLPYEAELGRSPSLEDLLTFVLEKRLRPTVPHLWARISQGLLLRELLEDCWDHDADARLTAECAANRLASLNL</sequence>
<comment type="cofactor">
    <cofactor evidence="2">
        <name>Mg(2+)</name>
        <dbReference type="ChEBI" id="CHEBI:18420"/>
    </cofactor>
</comment>
<comment type="cofactor">
    <cofactor evidence="1">
        <name>Mn(2+)</name>
        <dbReference type="ChEBI" id="CHEBI:29035"/>
    </cofactor>
</comment>
<dbReference type="PANTHER" id="PTHR23255:SF49">
    <property type="entry name" value="ANTI-MUELLERIAN HORMONE TYPE-2 RECEPTOR"/>
    <property type="match status" value="1"/>
</dbReference>
<dbReference type="STRING" id="7998.ENSIPUP00000009362"/>
<keyword evidence="15 18" id="KW-1133">Transmembrane helix</keyword>
<evidence type="ECO:0000256" key="15">
    <source>
        <dbReference type="ARBA" id="ARBA00022989"/>
    </source>
</evidence>
<evidence type="ECO:0000256" key="4">
    <source>
        <dbReference type="ARBA" id="ARBA00009605"/>
    </source>
</evidence>
<dbReference type="GeneID" id="108269781"/>
<reference evidence="20" key="1">
    <citation type="journal article" date="2016" name="Nat. Commun.">
        <title>The channel catfish genome sequence provides insights into the evolution of scale formation in teleosts.</title>
        <authorList>
            <person name="Liu Z."/>
            <person name="Liu S."/>
            <person name="Yao J."/>
            <person name="Bao L."/>
            <person name="Zhang J."/>
            <person name="Li Y."/>
            <person name="Jiang C."/>
            <person name="Sun L."/>
            <person name="Wang R."/>
            <person name="Zhang Y."/>
            <person name="Zhou T."/>
            <person name="Zeng Q."/>
            <person name="Fu Q."/>
            <person name="Gao S."/>
            <person name="Li N."/>
            <person name="Koren S."/>
            <person name="Jiang Y."/>
            <person name="Zimin A."/>
            <person name="Xu P."/>
            <person name="Phillippy A.M."/>
            <person name="Geng X."/>
            <person name="Song L."/>
            <person name="Sun F."/>
            <person name="Li C."/>
            <person name="Wang X."/>
            <person name="Chen A."/>
            <person name="Jin Y."/>
            <person name="Yuan Z."/>
            <person name="Yang Y."/>
            <person name="Tan S."/>
            <person name="Peatman E."/>
            <person name="Lu J."/>
            <person name="Qin Z."/>
            <person name="Dunham R."/>
            <person name="Li Z."/>
            <person name="Sonstegard T."/>
            <person name="Feng J."/>
            <person name="Danzmann R.G."/>
            <person name="Schroeder S."/>
            <person name="Scheffler B."/>
            <person name="Duke M.V."/>
            <person name="Ballard L."/>
            <person name="Kucuktas H."/>
            <person name="Kaltenboeck L."/>
            <person name="Liu H."/>
            <person name="Armbruster J."/>
            <person name="Xie Y."/>
            <person name="Kirby M.L."/>
            <person name="Tian Y."/>
            <person name="Flanagan M.E."/>
            <person name="Mu W."/>
            <person name="Waldbieser G.C."/>
        </authorList>
    </citation>
    <scope>NUCLEOTIDE SEQUENCE [LARGE SCALE GENOMIC DNA]</scope>
    <source>
        <strain evidence="20">SDA103</strain>
    </source>
</reference>
<dbReference type="InterPro" id="IPR011009">
    <property type="entry name" value="Kinase-like_dom_sf"/>
</dbReference>
<feature type="transmembrane region" description="Helical" evidence="18">
    <location>
        <begin position="155"/>
        <end position="179"/>
    </location>
</feature>
<dbReference type="InterPro" id="IPR000719">
    <property type="entry name" value="Prot_kinase_dom"/>
</dbReference>
<dbReference type="GO" id="GO:0030509">
    <property type="term" value="P:BMP signaling pathway"/>
    <property type="evidence" value="ECO:0007669"/>
    <property type="project" value="TreeGrafter"/>
</dbReference>
<evidence type="ECO:0000256" key="12">
    <source>
        <dbReference type="ARBA" id="ARBA00022777"/>
    </source>
</evidence>
<evidence type="ECO:0000256" key="17">
    <source>
        <dbReference type="ARBA" id="ARBA00023170"/>
    </source>
</evidence>
<reference evidence="21" key="2">
    <citation type="submission" date="2025-08" db="UniProtKB">
        <authorList>
            <consortium name="RefSeq"/>
        </authorList>
    </citation>
    <scope>IDENTIFICATION</scope>
    <source>
        <tissue evidence="21">Blood</tissue>
    </source>
</reference>
<dbReference type="Gene3D" id="2.10.60.10">
    <property type="entry name" value="CD59"/>
    <property type="match status" value="1"/>
</dbReference>
<evidence type="ECO:0000256" key="18">
    <source>
        <dbReference type="SAM" id="Phobius"/>
    </source>
</evidence>
<dbReference type="CDD" id="cd23616">
    <property type="entry name" value="TFP_LU_ECD_AMHR2"/>
    <property type="match status" value="1"/>
</dbReference>
<keyword evidence="8 18" id="KW-0812">Transmembrane</keyword>
<comment type="subcellular location">
    <subcellularLocation>
        <location evidence="3">Membrane</location>
        <topology evidence="3">Single-pass type I membrane protein</topology>
    </subcellularLocation>
</comment>
<dbReference type="Proteomes" id="UP000221080">
    <property type="component" value="Chromosome 9"/>
</dbReference>
<dbReference type="InterPro" id="IPR001245">
    <property type="entry name" value="Ser-Thr/Tyr_kinase_cat_dom"/>
</dbReference>
<evidence type="ECO:0000256" key="5">
    <source>
        <dbReference type="ARBA" id="ARBA00012401"/>
    </source>
</evidence>
<evidence type="ECO:0000313" key="21">
    <source>
        <dbReference type="RefSeq" id="XP_017331275.2"/>
    </source>
</evidence>
<evidence type="ECO:0000256" key="3">
    <source>
        <dbReference type="ARBA" id="ARBA00004479"/>
    </source>
</evidence>
<dbReference type="AlphaFoldDB" id="A0A2D0RMV7"/>
<evidence type="ECO:0000256" key="6">
    <source>
        <dbReference type="ARBA" id="ARBA00022527"/>
    </source>
</evidence>
<dbReference type="SUPFAM" id="SSF56112">
    <property type="entry name" value="Protein kinase-like (PK-like)"/>
    <property type="match status" value="1"/>
</dbReference>
<dbReference type="GO" id="GO:0043235">
    <property type="term" value="C:receptor complex"/>
    <property type="evidence" value="ECO:0007669"/>
    <property type="project" value="TreeGrafter"/>
</dbReference>
<dbReference type="Pfam" id="PF07714">
    <property type="entry name" value="PK_Tyr_Ser-Thr"/>
    <property type="match status" value="1"/>
</dbReference>
<organism evidence="20 21">
    <name type="scientific">Ictalurus punctatus</name>
    <name type="common">Channel catfish</name>
    <name type="synonym">Silurus punctatus</name>
    <dbReference type="NCBI Taxonomy" id="7998"/>
    <lineage>
        <taxon>Eukaryota</taxon>
        <taxon>Metazoa</taxon>
        <taxon>Chordata</taxon>
        <taxon>Craniata</taxon>
        <taxon>Vertebrata</taxon>
        <taxon>Euteleostomi</taxon>
        <taxon>Actinopterygii</taxon>
        <taxon>Neopterygii</taxon>
        <taxon>Teleostei</taxon>
        <taxon>Ostariophysi</taxon>
        <taxon>Siluriformes</taxon>
        <taxon>Ictaluridae</taxon>
        <taxon>Ictalurus</taxon>
    </lineage>
</organism>
<evidence type="ECO:0000259" key="19">
    <source>
        <dbReference type="PROSITE" id="PS50011"/>
    </source>
</evidence>
<dbReference type="OrthoDB" id="669224at2759"/>
<dbReference type="RefSeq" id="XP_017331275.2">
    <property type="nucleotide sequence ID" value="XM_017475786.3"/>
</dbReference>
<dbReference type="KEGG" id="ipu:108269781"/>
<comment type="similarity">
    <text evidence="4">Belongs to the protein kinase superfamily. TKL Ser/Thr protein kinase family. TGFB receptor subfamily.</text>
</comment>
<dbReference type="InterPro" id="IPR045860">
    <property type="entry name" value="Snake_toxin-like_sf"/>
</dbReference>
<dbReference type="EC" id="2.7.11.30" evidence="5"/>
<keyword evidence="7" id="KW-0808">Transferase</keyword>
<evidence type="ECO:0000313" key="20">
    <source>
        <dbReference type="Proteomes" id="UP000221080"/>
    </source>
</evidence>
<evidence type="ECO:0000256" key="10">
    <source>
        <dbReference type="ARBA" id="ARBA00022729"/>
    </source>
</evidence>
<name>A0A2D0RMV7_ICTPU</name>
<dbReference type="GO" id="GO:0005886">
    <property type="term" value="C:plasma membrane"/>
    <property type="evidence" value="ECO:0007669"/>
    <property type="project" value="TreeGrafter"/>
</dbReference>
<dbReference type="Gene3D" id="1.10.510.10">
    <property type="entry name" value="Transferase(Phosphotransferase) domain 1"/>
    <property type="match status" value="1"/>
</dbReference>
<evidence type="ECO:0000256" key="7">
    <source>
        <dbReference type="ARBA" id="ARBA00022679"/>
    </source>
</evidence>
<keyword evidence="20" id="KW-1185">Reference proteome</keyword>
<evidence type="ECO:0000256" key="2">
    <source>
        <dbReference type="ARBA" id="ARBA00001946"/>
    </source>
</evidence>
<dbReference type="InterPro" id="IPR000333">
    <property type="entry name" value="TGFB_receptor"/>
</dbReference>
<feature type="domain" description="Protein kinase" evidence="19">
    <location>
        <begin position="211"/>
        <end position="504"/>
    </location>
</feature>
<evidence type="ECO:0000256" key="11">
    <source>
        <dbReference type="ARBA" id="ARBA00022741"/>
    </source>
</evidence>
<proteinExistence type="inferred from homology"/>
<keyword evidence="14" id="KW-0460">Magnesium</keyword>
<keyword evidence="11" id="KW-0547">Nucleotide-binding</keyword>
<dbReference type="PROSITE" id="PS50011">
    <property type="entry name" value="PROTEIN_KINASE_DOM"/>
    <property type="match status" value="1"/>
</dbReference>
<keyword evidence="6" id="KW-0723">Serine/threonine-protein kinase</keyword>
<keyword evidence="16 18" id="KW-0472">Membrane</keyword>